<feature type="transmembrane region" description="Helical" evidence="6">
    <location>
        <begin position="273"/>
        <end position="292"/>
    </location>
</feature>
<evidence type="ECO:0000313" key="8">
    <source>
        <dbReference type="Proteomes" id="UP000010366"/>
    </source>
</evidence>
<feature type="transmembrane region" description="Helical" evidence="6">
    <location>
        <begin position="94"/>
        <end position="115"/>
    </location>
</feature>
<name>K9UG75_CHAP6</name>
<dbReference type="HOGENOM" id="CLU_030017_1_0_3"/>
<dbReference type="STRING" id="1173020.Cha6605_2751"/>
<dbReference type="RefSeq" id="WP_015159936.1">
    <property type="nucleotide sequence ID" value="NC_019697.1"/>
</dbReference>
<dbReference type="KEGG" id="cmp:Cha6605_2751"/>
<evidence type="ECO:0000256" key="4">
    <source>
        <dbReference type="ARBA" id="ARBA00022989"/>
    </source>
</evidence>
<proteinExistence type="inferred from homology"/>
<keyword evidence="5 6" id="KW-0472">Membrane</keyword>
<feature type="transmembrane region" description="Helical" evidence="6">
    <location>
        <begin position="400"/>
        <end position="422"/>
    </location>
</feature>
<evidence type="ECO:0000313" key="7">
    <source>
        <dbReference type="EMBL" id="AFY93790.1"/>
    </source>
</evidence>
<sequence>MTTGDLSRPELNRSYSYDRARPKVRLLTMIRLGFFQMGLGMMSVMVFGVLNRVLIRELAVPSTIATVILALTLFVAPARIIFGQLSDTKPLFGYYRTGYIWLGAAGLVTNAWIAVQVMWQLGASLKAVGWALPTYGWAGLLGFIFALYGLSVSLCSTPFATLLVDITDEDDRSRLVAVDWSMLIGGTIVGAITIGVLLKSLEINATIAQVQTQIDRLFIIIPAIVVLLTFFATWGVERKYSRFASRVEKPIEGSHLSLGRALGILTASRQTQVFFTFLVVMTMGLFIQDPILETYGGDVFALPVGKTATLNAFWGTGTLLGLTAAGFWFVPKMGKQKTARLGCMLVAASMLWVIVSGFTHNPVFLQLALLLFGICSGLVTTGAITLMLDLTVPETAGTFIGAWGLSQALAKGFATIFGGAALDIGKSLFTDIVLAYGFVFCLQALAMIIAVKLLDRVNVREFQTSAKDAVKAVIAAEVD</sequence>
<dbReference type="InterPro" id="IPR004896">
    <property type="entry name" value="PucC-rel"/>
</dbReference>
<dbReference type="PANTHER" id="PTHR23538:SF1">
    <property type="entry name" value="44.5 KD BACTERIOCHLOROPHYLL SYNTHASE SUBUNIT"/>
    <property type="match status" value="1"/>
</dbReference>
<evidence type="ECO:0000256" key="2">
    <source>
        <dbReference type="ARBA" id="ARBA00008412"/>
    </source>
</evidence>
<protein>
    <submittedName>
        <fullName evidence="7">PUCC protein</fullName>
    </submittedName>
</protein>
<evidence type="ECO:0000256" key="6">
    <source>
        <dbReference type="SAM" id="Phobius"/>
    </source>
</evidence>
<accession>K9UG75</accession>
<evidence type="ECO:0000256" key="1">
    <source>
        <dbReference type="ARBA" id="ARBA00004141"/>
    </source>
</evidence>
<feature type="transmembrane region" description="Helical" evidence="6">
    <location>
        <begin position="312"/>
        <end position="329"/>
    </location>
</feature>
<evidence type="ECO:0000256" key="3">
    <source>
        <dbReference type="ARBA" id="ARBA00022692"/>
    </source>
</evidence>
<keyword evidence="8" id="KW-1185">Reference proteome</keyword>
<dbReference type="Pfam" id="PF03209">
    <property type="entry name" value="PUCC"/>
    <property type="match status" value="1"/>
</dbReference>
<dbReference type="AlphaFoldDB" id="K9UG75"/>
<dbReference type="OrthoDB" id="417677at2"/>
<comment type="subcellular location">
    <subcellularLocation>
        <location evidence="1">Membrane</location>
        <topology evidence="1">Multi-pass membrane protein</topology>
    </subcellularLocation>
</comment>
<dbReference type="InterPro" id="IPR036259">
    <property type="entry name" value="MFS_trans_sf"/>
</dbReference>
<comment type="similarity">
    <text evidence="2">Belongs to the PucC family.</text>
</comment>
<evidence type="ECO:0000256" key="5">
    <source>
        <dbReference type="ARBA" id="ARBA00023136"/>
    </source>
</evidence>
<feature type="transmembrane region" description="Helical" evidence="6">
    <location>
        <begin position="434"/>
        <end position="454"/>
    </location>
</feature>
<dbReference type="SUPFAM" id="SSF103473">
    <property type="entry name" value="MFS general substrate transporter"/>
    <property type="match status" value="1"/>
</dbReference>
<feature type="transmembrane region" description="Helical" evidence="6">
    <location>
        <begin position="217"/>
        <end position="236"/>
    </location>
</feature>
<feature type="transmembrane region" description="Helical" evidence="6">
    <location>
        <begin position="135"/>
        <end position="164"/>
    </location>
</feature>
<dbReference type="InterPro" id="IPR026036">
    <property type="entry name" value="PucC"/>
</dbReference>
<gene>
    <name evidence="7" type="ORF">Cha6605_2751</name>
</gene>
<keyword evidence="4 6" id="KW-1133">Transmembrane helix</keyword>
<dbReference type="eggNOG" id="COG2211">
    <property type="taxonomic scope" value="Bacteria"/>
</dbReference>
<dbReference type="PANTHER" id="PTHR23538">
    <property type="entry name" value="44.5 KD BACTERIOCHLOROPHYLL SYNTHASE SUBUNIT"/>
    <property type="match status" value="1"/>
</dbReference>
<reference evidence="7 8" key="1">
    <citation type="submission" date="2012-05" db="EMBL/GenBank/DDBJ databases">
        <title>Finished chromosome of genome of Chamaesiphon sp. PCC 6605.</title>
        <authorList>
            <consortium name="US DOE Joint Genome Institute"/>
            <person name="Gugger M."/>
            <person name="Coursin T."/>
            <person name="Rippka R."/>
            <person name="Tandeau De Marsac N."/>
            <person name="Huntemann M."/>
            <person name="Wei C.-L."/>
            <person name="Han J."/>
            <person name="Detter J.C."/>
            <person name="Han C."/>
            <person name="Tapia R."/>
            <person name="Chen A."/>
            <person name="Kyrpides N."/>
            <person name="Mavromatis K."/>
            <person name="Markowitz V."/>
            <person name="Szeto E."/>
            <person name="Ivanova N."/>
            <person name="Pagani I."/>
            <person name="Pati A."/>
            <person name="Goodwin L."/>
            <person name="Nordberg H.P."/>
            <person name="Cantor M.N."/>
            <person name="Hua S.X."/>
            <person name="Woyke T."/>
            <person name="Kerfeld C.A."/>
        </authorList>
    </citation>
    <scope>NUCLEOTIDE SEQUENCE [LARGE SCALE GENOMIC DNA]</scope>
    <source>
        <strain evidence="8">ATCC 27169 / PCC 6605</strain>
    </source>
</reference>
<organism evidence="7 8">
    <name type="scientific">Chamaesiphon minutus (strain ATCC 27169 / PCC 6605)</name>
    <dbReference type="NCBI Taxonomy" id="1173020"/>
    <lineage>
        <taxon>Bacteria</taxon>
        <taxon>Bacillati</taxon>
        <taxon>Cyanobacteriota</taxon>
        <taxon>Cyanophyceae</taxon>
        <taxon>Gomontiellales</taxon>
        <taxon>Chamaesiphonaceae</taxon>
        <taxon>Chamaesiphon</taxon>
    </lineage>
</organism>
<dbReference type="PIRSF" id="PIRSF016565">
    <property type="entry name" value="PucC"/>
    <property type="match status" value="1"/>
</dbReference>
<dbReference type="EMBL" id="CP003600">
    <property type="protein sequence ID" value="AFY93790.1"/>
    <property type="molecule type" value="Genomic_DNA"/>
</dbReference>
<dbReference type="Gene3D" id="1.20.1250.20">
    <property type="entry name" value="MFS general substrate transporter like domains"/>
    <property type="match status" value="1"/>
</dbReference>
<feature type="transmembrane region" description="Helical" evidence="6">
    <location>
        <begin position="176"/>
        <end position="197"/>
    </location>
</feature>
<feature type="transmembrane region" description="Helical" evidence="6">
    <location>
        <begin position="364"/>
        <end position="388"/>
    </location>
</feature>
<keyword evidence="3 6" id="KW-0812">Transmembrane</keyword>
<dbReference type="Proteomes" id="UP000010366">
    <property type="component" value="Chromosome"/>
</dbReference>
<dbReference type="CDD" id="cd06176">
    <property type="entry name" value="MFS_BCD_PucC-like"/>
    <property type="match status" value="1"/>
</dbReference>
<feature type="transmembrane region" description="Helical" evidence="6">
    <location>
        <begin position="29"/>
        <end position="50"/>
    </location>
</feature>
<feature type="transmembrane region" description="Helical" evidence="6">
    <location>
        <begin position="341"/>
        <end position="358"/>
    </location>
</feature>
<dbReference type="GO" id="GO:0016020">
    <property type="term" value="C:membrane"/>
    <property type="evidence" value="ECO:0007669"/>
    <property type="project" value="UniProtKB-SubCell"/>
</dbReference>
<feature type="transmembrane region" description="Helical" evidence="6">
    <location>
        <begin position="62"/>
        <end position="82"/>
    </location>
</feature>